<feature type="compositionally biased region" description="Polar residues" evidence="1">
    <location>
        <begin position="63"/>
        <end position="73"/>
    </location>
</feature>
<evidence type="ECO:0000256" key="2">
    <source>
        <dbReference type="SAM" id="Phobius"/>
    </source>
</evidence>
<feature type="region of interest" description="Disordered" evidence="1">
    <location>
        <begin position="53"/>
        <end position="100"/>
    </location>
</feature>
<organism evidence="3 4">
    <name type="scientific">Dehalobacter restrictus</name>
    <dbReference type="NCBI Taxonomy" id="55583"/>
    <lineage>
        <taxon>Bacteria</taxon>
        <taxon>Bacillati</taxon>
        <taxon>Bacillota</taxon>
        <taxon>Clostridia</taxon>
        <taxon>Eubacteriales</taxon>
        <taxon>Desulfitobacteriaceae</taxon>
        <taxon>Dehalobacter</taxon>
    </lineage>
</organism>
<dbReference type="EMBL" id="CP046996">
    <property type="protein sequence ID" value="QGZ99608.1"/>
    <property type="molecule type" value="Genomic_DNA"/>
</dbReference>
<protein>
    <submittedName>
        <fullName evidence="3">Uncharacterized protein</fullName>
    </submittedName>
</protein>
<accession>A0A857DGD7</accession>
<evidence type="ECO:0000313" key="4">
    <source>
        <dbReference type="Proteomes" id="UP000430508"/>
    </source>
</evidence>
<dbReference type="AlphaFoldDB" id="A0A857DGD7"/>
<dbReference type="Proteomes" id="UP000430508">
    <property type="component" value="Chromosome"/>
</dbReference>
<sequence length="254" mass="28426">MKNDKKKEIWLDPEELRQLLEGGLYWKDIEPKLSEENAESIRRQLSLEDEADINDGAIDEYDQNTGEFDQTNGEYGRTAGKSPEEDQAEAGPVFAGDSDEDNEEIRTILLGDQNSGQDELQRLFISQAASLEDDFNEMKNPAETSPDSFSPLADTEAADDLNKADEAYNAEDTAMNPTDLGTLEETEVGAEERSRFSDLNSYIMNSKNDPSADDDDDLDFEFEQKRGFGGLKLVILVVIVAAVTFGLWYFFISD</sequence>
<gene>
    <name evidence="3" type="ORF">GQ588_02555</name>
</gene>
<reference evidence="3 4" key="1">
    <citation type="submission" date="2019-12" db="EMBL/GenBank/DDBJ databases">
        <title>Sequence classification of anaerobic respiratory reductive dehalogenases: First we see many, then we see few.</title>
        <authorList>
            <person name="Molenda O."/>
            <person name="Puentes Jacome L.A."/>
            <person name="Cao X."/>
            <person name="Nesbo C.L."/>
            <person name="Tang S."/>
            <person name="Morson N."/>
            <person name="Patron J."/>
            <person name="Lomheim L."/>
            <person name="Wishart D.S."/>
            <person name="Edwards E.A."/>
        </authorList>
    </citation>
    <scope>NUCLEOTIDE SEQUENCE [LARGE SCALE GENOMIC DNA]</scope>
    <source>
        <strain evidence="3 4">12DCA</strain>
    </source>
</reference>
<name>A0A857DGD7_9FIRM</name>
<evidence type="ECO:0000256" key="1">
    <source>
        <dbReference type="SAM" id="MobiDB-lite"/>
    </source>
</evidence>
<proteinExistence type="predicted"/>
<keyword evidence="2" id="KW-0812">Transmembrane</keyword>
<keyword evidence="2" id="KW-1133">Transmembrane helix</keyword>
<feature type="transmembrane region" description="Helical" evidence="2">
    <location>
        <begin position="233"/>
        <end position="252"/>
    </location>
</feature>
<dbReference type="RefSeq" id="WP_019225183.1">
    <property type="nucleotide sequence ID" value="NZ_CP046996.1"/>
</dbReference>
<evidence type="ECO:0000313" key="3">
    <source>
        <dbReference type="EMBL" id="QGZ99608.1"/>
    </source>
</evidence>
<feature type="compositionally biased region" description="Acidic residues" evidence="1">
    <location>
        <begin position="53"/>
        <end position="62"/>
    </location>
</feature>
<keyword evidence="2" id="KW-0472">Membrane</keyword>